<gene>
    <name evidence="2" type="ORF">ERS852470_03329</name>
</gene>
<accession>A0A174DBC9</accession>
<feature type="region of interest" description="Disordered" evidence="1">
    <location>
        <begin position="1"/>
        <end position="33"/>
    </location>
</feature>
<evidence type="ECO:0000313" key="2">
    <source>
        <dbReference type="EMBL" id="CUO77366.1"/>
    </source>
</evidence>
<dbReference type="AlphaFoldDB" id="A0A174DBC9"/>
<organism evidence="2 3">
    <name type="scientific">Clostridium disporicum</name>
    <dbReference type="NCBI Taxonomy" id="84024"/>
    <lineage>
        <taxon>Bacteria</taxon>
        <taxon>Bacillati</taxon>
        <taxon>Bacillota</taxon>
        <taxon>Clostridia</taxon>
        <taxon>Eubacteriales</taxon>
        <taxon>Clostridiaceae</taxon>
        <taxon>Clostridium</taxon>
    </lineage>
</organism>
<feature type="compositionally biased region" description="Basic and acidic residues" evidence="1">
    <location>
        <begin position="17"/>
        <end position="33"/>
    </location>
</feature>
<evidence type="ECO:0000313" key="3">
    <source>
        <dbReference type="Proteomes" id="UP000095558"/>
    </source>
</evidence>
<evidence type="ECO:0000256" key="1">
    <source>
        <dbReference type="SAM" id="MobiDB-lite"/>
    </source>
</evidence>
<dbReference type="RefSeq" id="WP_055277844.1">
    <property type="nucleotide sequence ID" value="NZ_CYYT01000012.1"/>
</dbReference>
<proteinExistence type="predicted"/>
<dbReference type="Proteomes" id="UP000095558">
    <property type="component" value="Unassembled WGS sequence"/>
</dbReference>
<reference evidence="2 3" key="1">
    <citation type="submission" date="2015-09" db="EMBL/GenBank/DDBJ databases">
        <authorList>
            <consortium name="Pathogen Informatics"/>
        </authorList>
    </citation>
    <scope>NUCLEOTIDE SEQUENCE [LARGE SCALE GENOMIC DNA]</scope>
    <source>
        <strain evidence="2 3">2789STDY5834855</strain>
    </source>
</reference>
<dbReference type="EMBL" id="CYZV01000050">
    <property type="protein sequence ID" value="CUO77366.1"/>
    <property type="molecule type" value="Genomic_DNA"/>
</dbReference>
<protein>
    <submittedName>
        <fullName evidence="2">Uncharacterized protein</fullName>
    </submittedName>
</protein>
<name>A0A174DBC9_9CLOT</name>
<dbReference type="OrthoDB" id="2595775at2"/>
<sequence>MAVVKRRQSPSVMGKAMTRENQENDVDGKERTEKAVKKEEIWKPREPKVELEYNGLEEFQASEAKQSTWRTTDSGILSIVKSETGNRLMFAKEMMDKLSNPKRVVISFADEKIAIGEQLPNNENYLKVNYSKTKGVIYSAGVVKEIVDKYDLDFSTRTSITFSEVKYVRYENHVVAIVTIV</sequence>